<dbReference type="STRING" id="1328759.A0A5C2RQC7"/>
<feature type="domain" description="DUF6570" evidence="2">
    <location>
        <begin position="186"/>
        <end position="333"/>
    </location>
</feature>
<sequence length="681" mass="77215">MWRPHHLRQLAEVHNITTSPRDNRAALVDKLLSHICTEQCPAYVVSFTTLSKERTPDQIANASIVINPQQSAEDDNYSYMKIADETLRHSIIREWQETISTHNLQQTACGPCGRRVIRKDAIPVHPQQFDLALLRNDALPPYTLPTSYAFDTYSRALLEPKGMTDRWQLADINMCKDCYRQLVDKSSTPRLCLANWLYYAHDRLPTHVSDAFERSSQFDRLLISRARASRISFRFTELRSKHNSNDDPTDSHDSHTTVQRFVRGNVLVMPQNSTHLNAVLPPSPSVIHDTVCAVFVGRTPPTKDTIGGLSPVLVCRSIIQTLITFLVARNPFYIPDGETFFGFSPTNLNALFGPEDSHRDVAIPCAMDIGFISDTPAIRATTADYTGRNEVTDDLPADAPLLMENVGYTSGDKSPVSYRDMKLRALSHCLNGGMFIRSQAGDTFVPDFHNPALLTWLFPHLDLWGIGGFHHPDRPKHIKMEEQLTYLLQLIDSPFERDPDFAFVYFNILQKKAVCDSINFRVKASEQRRIVSRLLQVNRLVLQQLIQKYDNDKHYQPQTTDESDLLALVNSVGAVLHDIPGTSGYKLKMRNEIRALVNFYGTPAFFITLNPSDIDHPLVRLYTGDRINLEDATVGEELTEWRRKLLVARNPGACAMFFHTMISNFISLILRHSRAQPGLFG</sequence>
<gene>
    <name evidence="3" type="ORF">L227DRAFT_512787</name>
</gene>
<accession>A0A5C2RQC7</accession>
<proteinExistence type="predicted"/>
<dbReference type="Pfam" id="PF14214">
    <property type="entry name" value="Helitron_like_N"/>
    <property type="match status" value="1"/>
</dbReference>
<name>A0A5C2RQC7_9APHY</name>
<dbReference type="InterPro" id="IPR046700">
    <property type="entry name" value="DUF6570"/>
</dbReference>
<organism evidence="3 4">
    <name type="scientific">Lentinus tigrinus ALCF2SS1-6</name>
    <dbReference type="NCBI Taxonomy" id="1328759"/>
    <lineage>
        <taxon>Eukaryota</taxon>
        <taxon>Fungi</taxon>
        <taxon>Dikarya</taxon>
        <taxon>Basidiomycota</taxon>
        <taxon>Agaricomycotina</taxon>
        <taxon>Agaricomycetes</taxon>
        <taxon>Polyporales</taxon>
        <taxon>Polyporaceae</taxon>
        <taxon>Lentinus</taxon>
    </lineage>
</organism>
<dbReference type="EMBL" id="ML122316">
    <property type="protein sequence ID" value="RPD53753.1"/>
    <property type="molecule type" value="Genomic_DNA"/>
</dbReference>
<dbReference type="AlphaFoldDB" id="A0A5C2RQC7"/>
<dbReference type="OrthoDB" id="432234at2759"/>
<keyword evidence="4" id="KW-1185">Reference proteome</keyword>
<dbReference type="Proteomes" id="UP000313359">
    <property type="component" value="Unassembled WGS sequence"/>
</dbReference>
<evidence type="ECO:0000259" key="1">
    <source>
        <dbReference type="Pfam" id="PF14214"/>
    </source>
</evidence>
<dbReference type="InterPro" id="IPR025476">
    <property type="entry name" value="Helitron_helicase-like"/>
</dbReference>
<evidence type="ECO:0000313" key="3">
    <source>
        <dbReference type="EMBL" id="RPD53753.1"/>
    </source>
</evidence>
<dbReference type="Pfam" id="PF20209">
    <property type="entry name" value="DUF6570"/>
    <property type="match status" value="1"/>
</dbReference>
<evidence type="ECO:0000313" key="4">
    <source>
        <dbReference type="Proteomes" id="UP000313359"/>
    </source>
</evidence>
<evidence type="ECO:0000259" key="2">
    <source>
        <dbReference type="Pfam" id="PF20209"/>
    </source>
</evidence>
<reference evidence="3" key="1">
    <citation type="journal article" date="2018" name="Genome Biol. Evol.">
        <title>Genomics and development of Lentinus tigrinus, a white-rot wood-decaying mushroom with dimorphic fruiting bodies.</title>
        <authorList>
            <person name="Wu B."/>
            <person name="Xu Z."/>
            <person name="Knudson A."/>
            <person name="Carlson A."/>
            <person name="Chen N."/>
            <person name="Kovaka S."/>
            <person name="LaButti K."/>
            <person name="Lipzen A."/>
            <person name="Pennachio C."/>
            <person name="Riley R."/>
            <person name="Schakwitz W."/>
            <person name="Umezawa K."/>
            <person name="Ohm R.A."/>
            <person name="Grigoriev I.V."/>
            <person name="Nagy L.G."/>
            <person name="Gibbons J."/>
            <person name="Hibbett D."/>
        </authorList>
    </citation>
    <scope>NUCLEOTIDE SEQUENCE [LARGE SCALE GENOMIC DNA]</scope>
    <source>
        <strain evidence="3">ALCF2SS1-6</strain>
    </source>
</reference>
<feature type="non-terminal residue" evidence="3">
    <location>
        <position position="681"/>
    </location>
</feature>
<protein>
    <submittedName>
        <fullName evidence="3">Uncharacterized protein</fullName>
    </submittedName>
</protein>
<feature type="domain" description="Helitron helicase-like" evidence="1">
    <location>
        <begin position="488"/>
        <end position="676"/>
    </location>
</feature>